<reference evidence="11 12" key="1">
    <citation type="submission" date="2023-12" db="EMBL/GenBank/DDBJ databases">
        <title>Novel species of the genus Arcicella isolated from rivers.</title>
        <authorList>
            <person name="Lu H."/>
        </authorList>
    </citation>
    <scope>NUCLEOTIDE SEQUENCE [LARGE SCALE GENOMIC DNA]</scope>
    <source>
        <strain evidence="11 12">LMG 21963</strain>
    </source>
</reference>
<comment type="caution">
    <text evidence="11">The sequence shown here is derived from an EMBL/GenBank/DDBJ whole genome shotgun (WGS) entry which is preliminary data.</text>
</comment>
<feature type="transmembrane region" description="Helical" evidence="10">
    <location>
        <begin position="162"/>
        <end position="177"/>
    </location>
</feature>
<dbReference type="PANTHER" id="PTHR36122:SF2">
    <property type="entry name" value="NICOTINAMIDE RIBOSIDE TRANSPORTER PNUC"/>
    <property type="match status" value="1"/>
</dbReference>
<sequence length="209" mass="24601">MNFFEIENIAFEMLGYPISYVELIGTLFGLISVYFASVANILTWTTGIVNEIFLFILFFQVQLYADMFLQVYFFIVTLYGWYKWNTKANTNKISAINFRNRIAIAIVIIIGSVFFGLVFKNIHLYLPTYFKIQASYPFTDSFIMVSSIFATILLAKKKIENWYLWIVVDIVCVVLYYKKDIFFLSLEYFIFLGLASFGFYHWNKQLKHG</sequence>
<evidence type="ECO:0000256" key="3">
    <source>
        <dbReference type="ARBA" id="ARBA00006669"/>
    </source>
</evidence>
<evidence type="ECO:0000313" key="11">
    <source>
        <dbReference type="EMBL" id="MEA5257562.1"/>
    </source>
</evidence>
<name>A0ABU5QKI3_9BACT</name>
<evidence type="ECO:0000256" key="6">
    <source>
        <dbReference type="ARBA" id="ARBA00022475"/>
    </source>
</evidence>
<dbReference type="EMBL" id="JAYFUL010000008">
    <property type="protein sequence ID" value="MEA5257562.1"/>
    <property type="molecule type" value="Genomic_DNA"/>
</dbReference>
<keyword evidence="5" id="KW-0813">Transport</keyword>
<evidence type="ECO:0000256" key="1">
    <source>
        <dbReference type="ARBA" id="ARBA00002672"/>
    </source>
</evidence>
<organism evidence="11 12">
    <name type="scientific">Arcicella aquatica</name>
    <dbReference type="NCBI Taxonomy" id="217141"/>
    <lineage>
        <taxon>Bacteria</taxon>
        <taxon>Pseudomonadati</taxon>
        <taxon>Bacteroidota</taxon>
        <taxon>Cytophagia</taxon>
        <taxon>Cytophagales</taxon>
        <taxon>Flectobacillaceae</taxon>
        <taxon>Arcicella</taxon>
    </lineage>
</organism>
<comment type="subcellular location">
    <subcellularLocation>
        <location evidence="2">Cell membrane</location>
        <topology evidence="2">Multi-pass membrane protein</topology>
    </subcellularLocation>
</comment>
<proteinExistence type="inferred from homology"/>
<gene>
    <name evidence="11" type="primary">pnuC</name>
    <name evidence="11" type="ORF">VB264_07195</name>
</gene>
<evidence type="ECO:0000256" key="2">
    <source>
        <dbReference type="ARBA" id="ARBA00004651"/>
    </source>
</evidence>
<comment type="similarity">
    <text evidence="3">Belongs to the nicotinamide ribonucleoside (NR) uptake permease (TC 4.B.1) family.</text>
</comment>
<feature type="transmembrane region" description="Helical" evidence="10">
    <location>
        <begin position="102"/>
        <end position="122"/>
    </location>
</feature>
<feature type="transmembrane region" description="Helical" evidence="10">
    <location>
        <begin position="134"/>
        <end position="155"/>
    </location>
</feature>
<feature type="transmembrane region" description="Helical" evidence="10">
    <location>
        <begin position="20"/>
        <end position="46"/>
    </location>
</feature>
<evidence type="ECO:0000256" key="7">
    <source>
        <dbReference type="ARBA" id="ARBA00022692"/>
    </source>
</evidence>
<keyword evidence="9 10" id="KW-0472">Membrane</keyword>
<evidence type="ECO:0000256" key="9">
    <source>
        <dbReference type="ARBA" id="ARBA00023136"/>
    </source>
</evidence>
<dbReference type="NCBIfam" id="TIGR01528">
    <property type="entry name" value="NMN_trans_PnuC"/>
    <property type="match status" value="1"/>
</dbReference>
<dbReference type="PANTHER" id="PTHR36122">
    <property type="entry name" value="NICOTINAMIDE RIBOSIDE TRANSPORTER PNUC"/>
    <property type="match status" value="1"/>
</dbReference>
<keyword evidence="7 10" id="KW-0812">Transmembrane</keyword>
<keyword evidence="12" id="KW-1185">Reference proteome</keyword>
<protein>
    <recommendedName>
        <fullName evidence="4">Nicotinamide riboside transporter PnuC</fullName>
    </recommendedName>
</protein>
<feature type="transmembrane region" description="Helical" evidence="10">
    <location>
        <begin position="183"/>
        <end position="202"/>
    </location>
</feature>
<dbReference type="Pfam" id="PF04973">
    <property type="entry name" value="NMN_transporter"/>
    <property type="match status" value="1"/>
</dbReference>
<comment type="function">
    <text evidence="1">Required for nicotinamide riboside transport across the inner membrane.</text>
</comment>
<evidence type="ECO:0000256" key="8">
    <source>
        <dbReference type="ARBA" id="ARBA00022989"/>
    </source>
</evidence>
<dbReference type="InterPro" id="IPR006419">
    <property type="entry name" value="NMN_transpt_PnuC"/>
</dbReference>
<evidence type="ECO:0000256" key="5">
    <source>
        <dbReference type="ARBA" id="ARBA00022448"/>
    </source>
</evidence>
<evidence type="ECO:0000256" key="4">
    <source>
        <dbReference type="ARBA" id="ARBA00017522"/>
    </source>
</evidence>
<dbReference type="RefSeq" id="WP_323248028.1">
    <property type="nucleotide sequence ID" value="NZ_JAYFUL010000008.1"/>
</dbReference>
<keyword evidence="6" id="KW-1003">Cell membrane</keyword>
<keyword evidence="8 10" id="KW-1133">Transmembrane helix</keyword>
<dbReference type="Proteomes" id="UP001304671">
    <property type="component" value="Unassembled WGS sequence"/>
</dbReference>
<accession>A0ABU5QKI3</accession>
<evidence type="ECO:0000256" key="10">
    <source>
        <dbReference type="SAM" id="Phobius"/>
    </source>
</evidence>
<feature type="transmembrane region" description="Helical" evidence="10">
    <location>
        <begin position="52"/>
        <end position="81"/>
    </location>
</feature>
<evidence type="ECO:0000313" key="12">
    <source>
        <dbReference type="Proteomes" id="UP001304671"/>
    </source>
</evidence>